<accession>A0A9D5H508</accession>
<dbReference type="AlphaFoldDB" id="A0A9D5H508"/>
<protein>
    <submittedName>
        <fullName evidence="1">Uncharacterized protein</fullName>
    </submittedName>
</protein>
<keyword evidence="2" id="KW-1185">Reference proteome</keyword>
<organism evidence="1 2">
    <name type="scientific">Dioscorea zingiberensis</name>
    <dbReference type="NCBI Taxonomy" id="325984"/>
    <lineage>
        <taxon>Eukaryota</taxon>
        <taxon>Viridiplantae</taxon>
        <taxon>Streptophyta</taxon>
        <taxon>Embryophyta</taxon>
        <taxon>Tracheophyta</taxon>
        <taxon>Spermatophyta</taxon>
        <taxon>Magnoliopsida</taxon>
        <taxon>Liliopsida</taxon>
        <taxon>Dioscoreales</taxon>
        <taxon>Dioscoreaceae</taxon>
        <taxon>Dioscorea</taxon>
    </lineage>
</organism>
<dbReference type="EMBL" id="JAGGNH010000009">
    <property type="protein sequence ID" value="KAJ0963498.1"/>
    <property type="molecule type" value="Genomic_DNA"/>
</dbReference>
<reference evidence="1" key="1">
    <citation type="submission" date="2021-03" db="EMBL/GenBank/DDBJ databases">
        <authorList>
            <person name="Li Z."/>
            <person name="Yang C."/>
        </authorList>
    </citation>
    <scope>NUCLEOTIDE SEQUENCE</scope>
    <source>
        <strain evidence="1">Dzin_1.0</strain>
        <tissue evidence="1">Leaf</tissue>
    </source>
</reference>
<dbReference type="Proteomes" id="UP001085076">
    <property type="component" value="Miscellaneous, Linkage group lg09"/>
</dbReference>
<comment type="caution">
    <text evidence="1">The sequence shown here is derived from an EMBL/GenBank/DDBJ whole genome shotgun (WGS) entry which is preliminary data.</text>
</comment>
<evidence type="ECO:0000313" key="1">
    <source>
        <dbReference type="EMBL" id="KAJ0963498.1"/>
    </source>
</evidence>
<gene>
    <name evidence="1" type="ORF">J5N97_028620</name>
</gene>
<evidence type="ECO:0000313" key="2">
    <source>
        <dbReference type="Proteomes" id="UP001085076"/>
    </source>
</evidence>
<proteinExistence type="predicted"/>
<name>A0A9D5H508_9LILI</name>
<sequence>MVNNGRNSAIKTVFVVQNSVIQTSVAVKTVFMELKAIIQTSEEMKKGQALKEMTNIVILEAFKDCNNTRTLGTPNSIACTIYVKLQGLQH</sequence>
<reference evidence="1" key="2">
    <citation type="journal article" date="2022" name="Hortic Res">
        <title>The genome of Dioscorea zingiberensis sheds light on the biosynthesis, origin and evolution of the medicinally important diosgenin saponins.</title>
        <authorList>
            <person name="Li Y."/>
            <person name="Tan C."/>
            <person name="Li Z."/>
            <person name="Guo J."/>
            <person name="Li S."/>
            <person name="Chen X."/>
            <person name="Wang C."/>
            <person name="Dai X."/>
            <person name="Yang H."/>
            <person name="Song W."/>
            <person name="Hou L."/>
            <person name="Xu J."/>
            <person name="Tong Z."/>
            <person name="Xu A."/>
            <person name="Yuan X."/>
            <person name="Wang W."/>
            <person name="Yang Q."/>
            <person name="Chen L."/>
            <person name="Sun Z."/>
            <person name="Wang K."/>
            <person name="Pan B."/>
            <person name="Chen J."/>
            <person name="Bao Y."/>
            <person name="Liu F."/>
            <person name="Qi X."/>
            <person name="Gang D.R."/>
            <person name="Wen J."/>
            <person name="Li J."/>
        </authorList>
    </citation>
    <scope>NUCLEOTIDE SEQUENCE</scope>
    <source>
        <strain evidence="1">Dzin_1.0</strain>
    </source>
</reference>